<evidence type="ECO:0000313" key="6">
    <source>
        <dbReference type="Proteomes" id="UP000886611"/>
    </source>
</evidence>
<gene>
    <name evidence="5" type="primary">P3h4</name>
    <name evidence="5" type="ORF">GTO96_0011010</name>
</gene>
<evidence type="ECO:0000256" key="1">
    <source>
        <dbReference type="ARBA" id="ARBA00006487"/>
    </source>
</evidence>
<reference evidence="5 6" key="1">
    <citation type="journal article" date="2021" name="Cell">
        <title>Tracing the genetic footprints of vertebrate landing in non-teleost ray-finned fishes.</title>
        <authorList>
            <person name="Bi X."/>
            <person name="Wang K."/>
            <person name="Yang L."/>
            <person name="Pan H."/>
            <person name="Jiang H."/>
            <person name="Wei Q."/>
            <person name="Fang M."/>
            <person name="Yu H."/>
            <person name="Zhu C."/>
            <person name="Cai Y."/>
            <person name="He Y."/>
            <person name="Gan X."/>
            <person name="Zeng H."/>
            <person name="Yu D."/>
            <person name="Zhu Y."/>
            <person name="Jiang H."/>
            <person name="Qiu Q."/>
            <person name="Yang H."/>
            <person name="Zhang Y.E."/>
            <person name="Wang W."/>
            <person name="Zhu M."/>
            <person name="He S."/>
            <person name="Zhang G."/>
        </authorList>
    </citation>
    <scope>NUCLEOTIDE SEQUENCE [LARGE SCALE GENOMIC DNA]</scope>
    <source>
        <strain evidence="5">Bchr_013</strain>
    </source>
</reference>
<dbReference type="Gene3D" id="1.25.40.10">
    <property type="entry name" value="Tetratricopeptide repeat domain"/>
    <property type="match status" value="2"/>
</dbReference>
<dbReference type="GO" id="GO:0030199">
    <property type="term" value="P:collagen fibril organization"/>
    <property type="evidence" value="ECO:0007669"/>
    <property type="project" value="TreeGrafter"/>
</dbReference>
<dbReference type="InterPro" id="IPR052284">
    <property type="entry name" value="Collagen_mod_leprecan"/>
</dbReference>
<evidence type="ECO:0000313" key="5">
    <source>
        <dbReference type="EMBL" id="KAG2460733.1"/>
    </source>
</evidence>
<dbReference type="AlphaFoldDB" id="A0A8X7X3H9"/>
<dbReference type="PANTHER" id="PTHR13986:SF4">
    <property type="entry name" value="ENDOPLASMIC RETICULUM PROTEIN SC65"/>
    <property type="match status" value="1"/>
</dbReference>
<keyword evidence="2" id="KW-0732">Signal</keyword>
<feature type="non-terminal residue" evidence="5">
    <location>
        <position position="434"/>
    </location>
</feature>
<keyword evidence="6" id="KW-1185">Reference proteome</keyword>
<proteinExistence type="inferred from homology"/>
<sequence>MALRGAEPRLIACVFVGLLVVLRAQYEKYSFRSFPANELMPLESAYGYALDQYQAQNWKEAIRYLESSLRLHRLLKDCQAFCHQNCSSAGRQEEIQFTDSELRVFSHVLQRASCLKKCKSSFPVFSVTQPRKEILDAFEARVPYRYLQYANFQHVLHQQDSNLEKAVSAAHTFLQKNPEDPMMLKNMNYFKTLFDVEEYLIDLEERPYESLFIKSVKLYNTGDFSSSVRDMEQCLVEYFKSYELCLAGCEGAYEVKEFKDFYPAVADHYADTLKCKIKCENSLVPNVGGFFVEKFVATMFHYLQFSYYKLNDIKNAAPCAASYLLFDPSDEIMLQNMVYYRFYREKWGLDDDHFKPRTEALKYFNVTTMQRQMLEFIKNYMQSDDEGVVSPEMSSVPPVESPDAEFDGLGDYEESLYSVWWQEPKSKGDTGEPA</sequence>
<feature type="domain" description="Leprecan-like alpha-helical" evidence="4">
    <location>
        <begin position="41"/>
        <end position="343"/>
    </location>
</feature>
<dbReference type="Proteomes" id="UP000886611">
    <property type="component" value="Unassembled WGS sequence"/>
</dbReference>
<protein>
    <submittedName>
        <fullName evidence="5">SC65 protein</fullName>
    </submittedName>
</protein>
<evidence type="ECO:0000256" key="2">
    <source>
        <dbReference type="ARBA" id="ARBA00022729"/>
    </source>
</evidence>
<dbReference type="GO" id="GO:0005783">
    <property type="term" value="C:endoplasmic reticulum"/>
    <property type="evidence" value="ECO:0007669"/>
    <property type="project" value="TreeGrafter"/>
</dbReference>
<name>A0A8X7X3H9_POLSE</name>
<comment type="caution">
    <text evidence="5">The sequence shown here is derived from an EMBL/GenBank/DDBJ whole genome shotgun (WGS) entry which is preliminary data.</text>
</comment>
<dbReference type="EMBL" id="JAATIS010004753">
    <property type="protein sequence ID" value="KAG2460733.1"/>
    <property type="molecule type" value="Genomic_DNA"/>
</dbReference>
<dbReference type="Pfam" id="PF23557">
    <property type="entry name" value="TPR_leprecan"/>
    <property type="match status" value="1"/>
</dbReference>
<accession>A0A8X7X3H9</accession>
<dbReference type="InterPro" id="IPR011990">
    <property type="entry name" value="TPR-like_helical_dom_sf"/>
</dbReference>
<keyword evidence="3" id="KW-0325">Glycoprotein</keyword>
<organism evidence="5 6">
    <name type="scientific">Polypterus senegalus</name>
    <name type="common">Senegal bichir</name>
    <dbReference type="NCBI Taxonomy" id="55291"/>
    <lineage>
        <taxon>Eukaryota</taxon>
        <taxon>Metazoa</taxon>
        <taxon>Chordata</taxon>
        <taxon>Craniata</taxon>
        <taxon>Vertebrata</taxon>
        <taxon>Euteleostomi</taxon>
        <taxon>Actinopterygii</taxon>
        <taxon>Polypteriformes</taxon>
        <taxon>Polypteridae</taxon>
        <taxon>Polypterus</taxon>
    </lineage>
</organism>
<comment type="similarity">
    <text evidence="1">Belongs to the leprecan family.</text>
</comment>
<dbReference type="PANTHER" id="PTHR13986">
    <property type="entry name" value="PROTEIN LYSINE HYDROXYLATION COMPLEX COMPONENT"/>
    <property type="match status" value="1"/>
</dbReference>
<dbReference type="InterPro" id="IPR056585">
    <property type="entry name" value="Leprecan_dom"/>
</dbReference>
<feature type="non-terminal residue" evidence="5">
    <location>
        <position position="1"/>
    </location>
</feature>
<dbReference type="GO" id="GO:0005518">
    <property type="term" value="F:collagen binding"/>
    <property type="evidence" value="ECO:0007669"/>
    <property type="project" value="TreeGrafter"/>
</dbReference>
<evidence type="ECO:0000256" key="3">
    <source>
        <dbReference type="ARBA" id="ARBA00023180"/>
    </source>
</evidence>
<evidence type="ECO:0000259" key="4">
    <source>
        <dbReference type="Pfam" id="PF23557"/>
    </source>
</evidence>